<evidence type="ECO:0000313" key="3">
    <source>
        <dbReference type="Proteomes" id="UP000242133"/>
    </source>
</evidence>
<reference evidence="2 3" key="1">
    <citation type="submission" date="2018-03" db="EMBL/GenBank/DDBJ databases">
        <title>Genomic Encyclopedia of Archaeal and Bacterial Type Strains, Phase II (KMG-II): from individual species to whole genera.</title>
        <authorList>
            <person name="Goeker M."/>
        </authorList>
    </citation>
    <scope>NUCLEOTIDE SEQUENCE [LARGE SCALE GENOMIC DNA]</scope>
    <source>
        <strain evidence="2 3">DSM 17586</strain>
    </source>
</reference>
<sequence>MHRNPLFRLFALWLMLCSPAVMAAGALQSTQIEAYLATLDEVQRFGERLQAAGKGRFLEREILPRSGESFDPHRRAVMALQREAAADHRELAGIVQQQGFTSPDSWALVGDRVVLAYGAIKAEAESPEILQLAQQLQGLDPQLLQLMPADQRAQMQQALVIAQALSRVPDADKHNVRPYIARLDRVFSQ</sequence>
<dbReference type="AlphaFoldDB" id="A0A2P8EQT6"/>
<feature type="chain" id="PRO_5015204108" description="DUF4142 domain-containing protein" evidence="1">
    <location>
        <begin position="24"/>
        <end position="189"/>
    </location>
</feature>
<proteinExistence type="predicted"/>
<dbReference type="EMBL" id="PYGI01000022">
    <property type="protein sequence ID" value="PSL11837.1"/>
    <property type="molecule type" value="Genomic_DNA"/>
</dbReference>
<dbReference type="RefSeq" id="WP_106592884.1">
    <property type="nucleotide sequence ID" value="NZ_PYGI01000022.1"/>
</dbReference>
<keyword evidence="1" id="KW-0732">Signal</keyword>
<name>A0A2P8EQT6_9GAMM</name>
<organism evidence="2 3">
    <name type="scientific">Marinobacterium halophilum</name>
    <dbReference type="NCBI Taxonomy" id="267374"/>
    <lineage>
        <taxon>Bacteria</taxon>
        <taxon>Pseudomonadati</taxon>
        <taxon>Pseudomonadota</taxon>
        <taxon>Gammaproteobacteria</taxon>
        <taxon>Oceanospirillales</taxon>
        <taxon>Oceanospirillaceae</taxon>
        <taxon>Marinobacterium</taxon>
    </lineage>
</organism>
<protein>
    <recommendedName>
        <fullName evidence="4">DUF4142 domain-containing protein</fullName>
    </recommendedName>
</protein>
<accession>A0A2P8EQT6</accession>
<dbReference type="OrthoDB" id="6089342at2"/>
<comment type="caution">
    <text evidence="2">The sequence shown here is derived from an EMBL/GenBank/DDBJ whole genome shotgun (WGS) entry which is preliminary data.</text>
</comment>
<feature type="signal peptide" evidence="1">
    <location>
        <begin position="1"/>
        <end position="23"/>
    </location>
</feature>
<evidence type="ECO:0008006" key="4">
    <source>
        <dbReference type="Google" id="ProtNLM"/>
    </source>
</evidence>
<dbReference type="Proteomes" id="UP000242133">
    <property type="component" value="Unassembled WGS sequence"/>
</dbReference>
<evidence type="ECO:0000256" key="1">
    <source>
        <dbReference type="SAM" id="SignalP"/>
    </source>
</evidence>
<keyword evidence="3" id="KW-1185">Reference proteome</keyword>
<evidence type="ECO:0000313" key="2">
    <source>
        <dbReference type="EMBL" id="PSL11837.1"/>
    </source>
</evidence>
<gene>
    <name evidence="2" type="ORF">CLV44_12260</name>
</gene>